<dbReference type="AlphaFoldDB" id="A0A1G1ZNW0"/>
<dbReference type="GO" id="GO:0009381">
    <property type="term" value="F:excinuclease ABC activity"/>
    <property type="evidence" value="ECO:0007669"/>
    <property type="project" value="InterPro"/>
</dbReference>
<evidence type="ECO:0000256" key="2">
    <source>
        <dbReference type="ARBA" id="ARBA00022763"/>
    </source>
</evidence>
<dbReference type="CDD" id="cd10434">
    <property type="entry name" value="GIY-YIG_UvrC_Cho"/>
    <property type="match status" value="1"/>
</dbReference>
<evidence type="ECO:0000256" key="4">
    <source>
        <dbReference type="ARBA" id="ARBA00022881"/>
    </source>
</evidence>
<dbReference type="SUPFAM" id="SSF46600">
    <property type="entry name" value="C-terminal UvrC-binding domain of UvrB"/>
    <property type="match status" value="1"/>
</dbReference>
<dbReference type="InterPro" id="IPR047296">
    <property type="entry name" value="GIY-YIG_UvrC_Cho"/>
</dbReference>
<comment type="caution">
    <text evidence="9">The sequence shown here is derived from an EMBL/GenBank/DDBJ whole genome shotgun (WGS) entry which is preliminary data.</text>
</comment>
<dbReference type="FunFam" id="3.40.1440.10:FF:000001">
    <property type="entry name" value="UvrABC system protein C"/>
    <property type="match status" value="1"/>
</dbReference>
<feature type="domain" description="UvrC family homology region profile" evidence="8">
    <location>
        <begin position="253"/>
        <end position="335"/>
    </location>
</feature>
<dbReference type="STRING" id="1798406.A3A04_02260"/>
<feature type="domain" description="GIY-YIG" evidence="7">
    <location>
        <begin position="10"/>
        <end position="87"/>
    </location>
</feature>
<keyword evidence="5" id="KW-0234">DNA repair</keyword>
<dbReference type="Gene3D" id="3.30.420.340">
    <property type="entry name" value="UvrC, RNAse H endonuclease domain"/>
    <property type="match status" value="1"/>
</dbReference>
<dbReference type="PROSITE" id="PS50164">
    <property type="entry name" value="GIY_YIG"/>
    <property type="match status" value="1"/>
</dbReference>
<dbReference type="InterPro" id="IPR036876">
    <property type="entry name" value="UVR_dom_sf"/>
</dbReference>
<evidence type="ECO:0000259" key="7">
    <source>
        <dbReference type="PROSITE" id="PS50164"/>
    </source>
</evidence>
<dbReference type="InterPro" id="IPR050066">
    <property type="entry name" value="UvrABC_protein_C"/>
</dbReference>
<dbReference type="Proteomes" id="UP000178517">
    <property type="component" value="Unassembled WGS sequence"/>
</dbReference>
<keyword evidence="4" id="KW-0267">Excision nuclease</keyword>
<sequence length="394" mass="45424">MKHIYENIPSAPGIYLMKDKEGSLLYVGKAANLKRRVSSYFLRPHEARIEKLVKRIIRIDYIVTDSVIEALILEAEYIKRFKPSFNVKDKDDKSFLYVEVTREVFPRVLLVRGKSKARGVRYGPFTSASLIREALKIVRRIFPFSVHELKSIKNTPGRACFDYEIGLCPGTCTGIIDRKMYLKNIKNIKLFFEGKKERILRSLKKEMESASRKLDFEKAASIRKQVLSLRHIQDVSLITHSNFDESENASNIRIEGYDISNTSGKEAVGSMVVFINGKPAKDQYRKFKIRTLVNSNDVGMLEEVLRRRFKNDWLLPNIILIDGGVPQVNRAHRVLYEFGLKIPIVGIAKGPERKKNEVIGEIPEGTDVITLIRVRNEAHRFSVAYHRRLRRLAF</sequence>
<dbReference type="PANTHER" id="PTHR30562:SF1">
    <property type="entry name" value="UVRABC SYSTEM PROTEIN C"/>
    <property type="match status" value="1"/>
</dbReference>
<evidence type="ECO:0000256" key="5">
    <source>
        <dbReference type="ARBA" id="ARBA00023204"/>
    </source>
</evidence>
<evidence type="ECO:0000313" key="10">
    <source>
        <dbReference type="Proteomes" id="UP000178517"/>
    </source>
</evidence>
<dbReference type="Gene3D" id="4.10.860.10">
    <property type="entry name" value="UVR domain"/>
    <property type="match status" value="1"/>
</dbReference>
<dbReference type="GO" id="GO:0006289">
    <property type="term" value="P:nucleotide-excision repair"/>
    <property type="evidence" value="ECO:0007669"/>
    <property type="project" value="InterPro"/>
</dbReference>
<keyword evidence="3" id="KW-0228">DNA excision</keyword>
<gene>
    <name evidence="9" type="ORF">A3A04_02260</name>
</gene>
<dbReference type="PROSITE" id="PS50151">
    <property type="entry name" value="UVR"/>
    <property type="match status" value="1"/>
</dbReference>
<evidence type="ECO:0000259" key="8">
    <source>
        <dbReference type="PROSITE" id="PS50165"/>
    </source>
</evidence>
<dbReference type="InterPro" id="IPR000305">
    <property type="entry name" value="GIY-YIG_endonuc"/>
</dbReference>
<dbReference type="Pfam" id="PF01541">
    <property type="entry name" value="GIY-YIG"/>
    <property type="match status" value="1"/>
</dbReference>
<evidence type="ECO:0000259" key="6">
    <source>
        <dbReference type="PROSITE" id="PS50151"/>
    </source>
</evidence>
<dbReference type="Gene3D" id="3.40.1440.10">
    <property type="entry name" value="GIY-YIG endonuclease"/>
    <property type="match status" value="1"/>
</dbReference>
<dbReference type="SUPFAM" id="SSF82771">
    <property type="entry name" value="GIY-YIG endonuclease"/>
    <property type="match status" value="1"/>
</dbReference>
<dbReference type="EMBL" id="MHJI01000009">
    <property type="protein sequence ID" value="OGY66191.1"/>
    <property type="molecule type" value="Genomic_DNA"/>
</dbReference>
<evidence type="ECO:0000256" key="1">
    <source>
        <dbReference type="ARBA" id="ARBA00022490"/>
    </source>
</evidence>
<accession>A0A1G1ZNW0</accession>
<dbReference type="PANTHER" id="PTHR30562">
    <property type="entry name" value="UVRC/OXIDOREDUCTASE"/>
    <property type="match status" value="1"/>
</dbReference>
<dbReference type="Pfam" id="PF08459">
    <property type="entry name" value="UvrC_RNaseH_dom"/>
    <property type="match status" value="1"/>
</dbReference>
<name>A0A1G1ZNW0_9BACT</name>
<evidence type="ECO:0008006" key="11">
    <source>
        <dbReference type="Google" id="ProtNLM"/>
    </source>
</evidence>
<protein>
    <recommendedName>
        <fullName evidence="11">Excinuclease ABC subunit C</fullName>
    </recommendedName>
</protein>
<dbReference type="SMART" id="SM00465">
    <property type="entry name" value="GIYc"/>
    <property type="match status" value="1"/>
</dbReference>
<dbReference type="InterPro" id="IPR035901">
    <property type="entry name" value="GIY-YIG_endonuc_sf"/>
</dbReference>
<proteinExistence type="predicted"/>
<dbReference type="PROSITE" id="PS50165">
    <property type="entry name" value="UVRC"/>
    <property type="match status" value="1"/>
</dbReference>
<feature type="domain" description="UVR" evidence="6">
    <location>
        <begin position="197"/>
        <end position="232"/>
    </location>
</feature>
<keyword evidence="1" id="KW-0963">Cytoplasm</keyword>
<reference evidence="9 10" key="1">
    <citation type="journal article" date="2016" name="Nat. Commun.">
        <title>Thousands of microbial genomes shed light on interconnected biogeochemical processes in an aquifer system.</title>
        <authorList>
            <person name="Anantharaman K."/>
            <person name="Brown C.T."/>
            <person name="Hug L.A."/>
            <person name="Sharon I."/>
            <person name="Castelle C.J."/>
            <person name="Probst A.J."/>
            <person name="Thomas B.C."/>
            <person name="Singh A."/>
            <person name="Wilkins M.J."/>
            <person name="Karaoz U."/>
            <person name="Brodie E.L."/>
            <person name="Williams K.H."/>
            <person name="Hubbard S.S."/>
            <person name="Banfield J.F."/>
        </authorList>
    </citation>
    <scope>NUCLEOTIDE SEQUENCE [LARGE SCALE GENOMIC DNA]</scope>
</reference>
<evidence type="ECO:0000256" key="3">
    <source>
        <dbReference type="ARBA" id="ARBA00022769"/>
    </source>
</evidence>
<dbReference type="InterPro" id="IPR038476">
    <property type="entry name" value="UvrC_RNase_H_dom_sf"/>
</dbReference>
<organism evidence="9 10">
    <name type="scientific">Candidatus Harrisonbacteria bacterium RIFCSPLOWO2_01_FULL_40_28</name>
    <dbReference type="NCBI Taxonomy" id="1798406"/>
    <lineage>
        <taxon>Bacteria</taxon>
        <taxon>Candidatus Harrisoniibacteriota</taxon>
    </lineage>
</organism>
<dbReference type="InterPro" id="IPR001943">
    <property type="entry name" value="UVR_dom"/>
</dbReference>
<evidence type="ECO:0000313" key="9">
    <source>
        <dbReference type="EMBL" id="OGY66191.1"/>
    </source>
</evidence>
<dbReference type="Pfam" id="PF02151">
    <property type="entry name" value="UVR"/>
    <property type="match status" value="1"/>
</dbReference>
<keyword evidence="2" id="KW-0227">DNA damage</keyword>
<dbReference type="GO" id="GO:0009380">
    <property type="term" value="C:excinuclease repair complex"/>
    <property type="evidence" value="ECO:0007669"/>
    <property type="project" value="TreeGrafter"/>
</dbReference>
<dbReference type="InterPro" id="IPR001162">
    <property type="entry name" value="UvrC_RNase_H_dom"/>
</dbReference>